<evidence type="ECO:0000256" key="2">
    <source>
        <dbReference type="SAM" id="Phobius"/>
    </source>
</evidence>
<keyword evidence="5" id="KW-1185">Reference proteome</keyword>
<evidence type="ECO:0000313" key="5">
    <source>
        <dbReference type="Proteomes" id="UP000268623"/>
    </source>
</evidence>
<comment type="caution">
    <text evidence="4">The sequence shown here is derived from an EMBL/GenBank/DDBJ whole genome shotgun (WGS) entry which is preliminary data.</text>
</comment>
<dbReference type="EMBL" id="QWDD01000001">
    <property type="protein sequence ID" value="RNJ51388.1"/>
    <property type="molecule type" value="Genomic_DNA"/>
</dbReference>
<gene>
    <name evidence="4" type="ORF">D1O30_19090</name>
</gene>
<evidence type="ECO:0000256" key="1">
    <source>
        <dbReference type="SAM" id="MobiDB-lite"/>
    </source>
</evidence>
<evidence type="ECO:0000259" key="3">
    <source>
        <dbReference type="Pfam" id="PF13827"/>
    </source>
</evidence>
<feature type="transmembrane region" description="Helical" evidence="2">
    <location>
        <begin position="286"/>
        <end position="307"/>
    </location>
</feature>
<feature type="domain" description="DUF4189" evidence="3">
    <location>
        <begin position="46"/>
        <end position="128"/>
    </location>
</feature>
<evidence type="ECO:0000313" key="4">
    <source>
        <dbReference type="EMBL" id="RNJ51388.1"/>
    </source>
</evidence>
<dbReference type="PROSITE" id="PS50096">
    <property type="entry name" value="IQ"/>
    <property type="match status" value="1"/>
</dbReference>
<feature type="transmembrane region" description="Helical" evidence="2">
    <location>
        <begin position="453"/>
        <end position="476"/>
    </location>
</feature>
<dbReference type="Proteomes" id="UP000268623">
    <property type="component" value="Unassembled WGS sequence"/>
</dbReference>
<dbReference type="OrthoDB" id="8262501at2"/>
<accession>A0A3M9XWE5</accession>
<feature type="transmembrane region" description="Helical" evidence="2">
    <location>
        <begin position="488"/>
        <end position="512"/>
    </location>
</feature>
<feature type="region of interest" description="Disordered" evidence="1">
    <location>
        <begin position="211"/>
        <end position="266"/>
    </location>
</feature>
<reference evidence="4 5" key="1">
    <citation type="submission" date="2018-08" db="EMBL/GenBank/DDBJ databases">
        <title>Genome sequence of Methylocystis hirsuta CSC1, a methanotroph able to accumulate PHAs.</title>
        <authorList>
            <person name="Bordel S."/>
            <person name="Rodriguez E."/>
            <person name="Gancedo J."/>
            <person name="Munoz R."/>
        </authorList>
    </citation>
    <scope>NUCLEOTIDE SEQUENCE [LARGE SCALE GENOMIC DNA]</scope>
    <source>
        <strain evidence="4 5">CSC1</strain>
    </source>
</reference>
<keyword evidence="2" id="KW-0812">Transmembrane</keyword>
<proteinExistence type="predicted"/>
<feature type="compositionally biased region" description="Basic and acidic residues" evidence="1">
    <location>
        <begin position="211"/>
        <end position="247"/>
    </location>
</feature>
<keyword evidence="2" id="KW-1133">Transmembrane helix</keyword>
<name>A0A3M9XWE5_9HYPH</name>
<organism evidence="4 5">
    <name type="scientific">Methylocystis hirsuta</name>
    <dbReference type="NCBI Taxonomy" id="369798"/>
    <lineage>
        <taxon>Bacteria</taxon>
        <taxon>Pseudomonadati</taxon>
        <taxon>Pseudomonadota</taxon>
        <taxon>Alphaproteobacteria</taxon>
        <taxon>Hyphomicrobiales</taxon>
        <taxon>Methylocystaceae</taxon>
        <taxon>Methylocystis</taxon>
    </lineage>
</organism>
<feature type="transmembrane region" description="Helical" evidence="2">
    <location>
        <begin position="414"/>
        <end position="447"/>
    </location>
</feature>
<dbReference type="Pfam" id="PF13827">
    <property type="entry name" value="DUF4189"/>
    <property type="match status" value="1"/>
</dbReference>
<dbReference type="InterPro" id="IPR025240">
    <property type="entry name" value="DUF4189"/>
</dbReference>
<feature type="compositionally biased region" description="Polar residues" evidence="1">
    <location>
        <begin position="254"/>
        <end position="266"/>
    </location>
</feature>
<keyword evidence="2" id="KW-0472">Membrane</keyword>
<sequence length="521" mass="54847">MSHHPTRTALWAAIATSICMIVLYPTRGLAEAAVAFGQFGLGEWSSGSAHNQRSSAEAQSAAMQNCGAWGANCSIVKTFNNTCVAVAAQDGDNDYAVKFNRDLAAARQAALSACEAKGLPCTIAEAFCDNVSEAEIQAAERKKSDAEYQEFLRQWQMCFATTGAGQDPASEIAACDQAKTFANLQPSDRSKLTQQRANLVALQESFRQKLAREEQESRERAARDQQERALQEQREHEQREAQSRETARIVAQPDTRNAGKTPQNGALSAVPAAADVLPESLRGIPISTWVTGSVAGALAVFLGATLMRQRNHAAAGHAQLRPPASPLLLESPPVHIGPTLTSDGAKSQGERLGEAAATVGVEADTIASAERPPKQAAPNAPRIEPPHIVPANGAAGAGNSAAADLQPMAKGMGIAALCVALVAILVPVYGPLHLSALAIAIATVGALAGDRVFAVAVPVIAFVNFWFLSPSVSIIIHGMSKSAQGAAPLYFVAAIFFFAPFVAMYCHSSGFFRLGTRTKAK</sequence>
<protein>
    <submittedName>
        <fullName evidence="4">DUF4189 domain-containing protein</fullName>
    </submittedName>
</protein>
<dbReference type="AlphaFoldDB" id="A0A3M9XWE5"/>